<dbReference type="CDD" id="cd16400">
    <property type="entry name" value="ParB_Srx_like_nuclease"/>
    <property type="match status" value="1"/>
</dbReference>
<organism evidence="1 2">
    <name type="scientific">Vogesella alkaliphila</name>
    <dbReference type="NCBI Taxonomy" id="1193621"/>
    <lineage>
        <taxon>Bacteria</taxon>
        <taxon>Pseudomonadati</taxon>
        <taxon>Pseudomonadota</taxon>
        <taxon>Betaproteobacteria</taxon>
        <taxon>Neisseriales</taxon>
        <taxon>Chromobacteriaceae</taxon>
        <taxon>Vogesella</taxon>
    </lineage>
</organism>
<proteinExistence type="predicted"/>
<dbReference type="RefSeq" id="WP_189374076.1">
    <property type="nucleotide sequence ID" value="NZ_BMYW01000006.1"/>
</dbReference>
<evidence type="ECO:0008006" key="3">
    <source>
        <dbReference type="Google" id="ProtNLM"/>
    </source>
</evidence>
<name>A0ABQ2YTN8_9NEIS</name>
<dbReference type="SUPFAM" id="SSF110849">
    <property type="entry name" value="ParB/Sulfiredoxin"/>
    <property type="match status" value="1"/>
</dbReference>
<dbReference type="EMBL" id="BMYW01000006">
    <property type="protein sequence ID" value="GGX92855.1"/>
    <property type="molecule type" value="Genomic_DNA"/>
</dbReference>
<dbReference type="Gene3D" id="3.90.1530.10">
    <property type="entry name" value="Conserved hypothetical protein from pyrococcus furiosus pfu- 392566-001, ParB domain"/>
    <property type="match status" value="1"/>
</dbReference>
<dbReference type="Proteomes" id="UP000600877">
    <property type="component" value="Unassembled WGS sequence"/>
</dbReference>
<keyword evidence="2" id="KW-1185">Reference proteome</keyword>
<sequence>MRDYPSYCVALKPVDFFLPSEEVDEAAVHRLAAAIARAGMWTTPIPVDRETGIIMDGNHRARAAVLLGLHYLPCVLLSYRDPRVVVTHWRSGEPFCVDSIHSQILLHKRRFPYKTTRHLFAPALPETEIQLGMLRGTAQALNGIPLR</sequence>
<reference evidence="2" key="1">
    <citation type="journal article" date="2019" name="Int. J. Syst. Evol. Microbiol.">
        <title>The Global Catalogue of Microorganisms (GCM) 10K type strain sequencing project: providing services to taxonomists for standard genome sequencing and annotation.</title>
        <authorList>
            <consortium name="The Broad Institute Genomics Platform"/>
            <consortium name="The Broad Institute Genome Sequencing Center for Infectious Disease"/>
            <person name="Wu L."/>
            <person name="Ma J."/>
        </authorList>
    </citation>
    <scope>NUCLEOTIDE SEQUENCE [LARGE SCALE GENOMIC DNA]</scope>
    <source>
        <strain evidence="2">KCTC 32041</strain>
    </source>
</reference>
<dbReference type="InterPro" id="IPR036086">
    <property type="entry name" value="ParB/Sulfiredoxin_sf"/>
</dbReference>
<comment type="caution">
    <text evidence="1">The sequence shown here is derived from an EMBL/GenBank/DDBJ whole genome shotgun (WGS) entry which is preliminary data.</text>
</comment>
<evidence type="ECO:0000313" key="2">
    <source>
        <dbReference type="Proteomes" id="UP000600877"/>
    </source>
</evidence>
<accession>A0ABQ2YTN8</accession>
<protein>
    <recommendedName>
        <fullName evidence="3">Transcriptional regulator</fullName>
    </recommendedName>
</protein>
<gene>
    <name evidence="1" type="ORF">GCM10011290_20890</name>
</gene>
<evidence type="ECO:0000313" key="1">
    <source>
        <dbReference type="EMBL" id="GGX92855.1"/>
    </source>
</evidence>